<keyword evidence="10" id="KW-0798">TonB box</keyword>
<keyword evidence="6 14" id="KW-0812">Transmembrane</keyword>
<keyword evidence="18" id="KW-1185">Reference proteome</keyword>
<evidence type="ECO:0000256" key="7">
    <source>
        <dbReference type="ARBA" id="ARBA00022729"/>
    </source>
</evidence>
<gene>
    <name evidence="17" type="ORF">LMG32879_003199</name>
</gene>
<dbReference type="InterPro" id="IPR036942">
    <property type="entry name" value="Beta-barrel_TonB_sf"/>
</dbReference>
<feature type="chain" id="PRO_5041447350" evidence="15">
    <location>
        <begin position="19"/>
        <end position="566"/>
    </location>
</feature>
<evidence type="ECO:0000313" key="17">
    <source>
        <dbReference type="EMBL" id="CAI9122338.1"/>
    </source>
</evidence>
<comment type="subcellular location">
    <subcellularLocation>
        <location evidence="1 14">Cell outer membrane</location>
        <topology evidence="1 14">Multi-pass membrane protein</topology>
    </subcellularLocation>
</comment>
<keyword evidence="3 14" id="KW-0813">Transport</keyword>
<dbReference type="PROSITE" id="PS52016">
    <property type="entry name" value="TONB_DEPENDENT_REC_3"/>
    <property type="match status" value="1"/>
</dbReference>
<dbReference type="PANTHER" id="PTHR32552:SF68">
    <property type="entry name" value="FERRICHROME OUTER MEMBRANE TRANSPORTER_PHAGE RECEPTOR"/>
    <property type="match status" value="1"/>
</dbReference>
<feature type="signal peptide" evidence="15">
    <location>
        <begin position="1"/>
        <end position="18"/>
    </location>
</feature>
<dbReference type="GO" id="GO:0015891">
    <property type="term" value="P:siderophore transport"/>
    <property type="evidence" value="ECO:0007669"/>
    <property type="project" value="UniProtKB-ARBA"/>
</dbReference>
<evidence type="ECO:0000256" key="15">
    <source>
        <dbReference type="SAM" id="SignalP"/>
    </source>
</evidence>
<feature type="domain" description="Secretin/TonB short N-terminal" evidence="16">
    <location>
        <begin position="66"/>
        <end position="117"/>
    </location>
</feature>
<dbReference type="InterPro" id="IPR039426">
    <property type="entry name" value="TonB-dep_rcpt-like"/>
</dbReference>
<comment type="similarity">
    <text evidence="2 14">Belongs to the TonB-dependent receptor family.</text>
</comment>
<evidence type="ECO:0000256" key="9">
    <source>
        <dbReference type="ARBA" id="ARBA00023065"/>
    </source>
</evidence>
<name>A0AA35VA68_9PROT</name>
<dbReference type="GO" id="GO:0009279">
    <property type="term" value="C:cell outer membrane"/>
    <property type="evidence" value="ECO:0007669"/>
    <property type="project" value="UniProtKB-SubCell"/>
</dbReference>
<dbReference type="Pfam" id="PF07715">
    <property type="entry name" value="Plug"/>
    <property type="match status" value="1"/>
</dbReference>
<dbReference type="InterPro" id="IPR011662">
    <property type="entry name" value="Secretin/TonB_short_N"/>
</dbReference>
<dbReference type="Proteomes" id="UP001176960">
    <property type="component" value="Unassembled WGS sequence"/>
</dbReference>
<evidence type="ECO:0000256" key="12">
    <source>
        <dbReference type="ARBA" id="ARBA00023170"/>
    </source>
</evidence>
<evidence type="ECO:0000313" key="18">
    <source>
        <dbReference type="Proteomes" id="UP001176960"/>
    </source>
</evidence>
<sequence>MVFSIPAVRRGVSLGAFAVALGSVGAAASIDQALAASAATQDTVHVDIPAGSLASVLRQFATATGTKLEYSSPTVQGLTSPGLHGNFSVQEGFSHALRNHGLTVQQGHPGYFTVVKASSAIILSPVRVRGTASQQAKTMGEGLAGQKETATGPVKGYVAHLSASGTKTETPLIETPQSISVVPRDLISDIGAQSLGQALVYSAGVQTQPYGFDPRYDQPLIRGFSASQYGNYRDGMRFANGSFAYFRNEPYEAERIEVFRGPTSVLYGSNNPGGLTNVVSKLPVDTPIHEVELTLGNYNRYQGEFDFGGAVDHGHDVLYRLTGLFRDSDTQVHNTKDNRIAVAPSMTFHITPRTTLTVLGEYQKNLTSMWPYYLYMPGKGLTHIRVGDPAYDAFRQQQWYFGYKLEHKVSDLVTLRQNFRYGHAYLDGEFEDSYALLGPNLTRYAGQWQEGLTSLNIDTQAQFKFRTGPVQHTILFGVDYFQQHLNSKMGEGWGSTLNLLNPVYSTSGVSIIQTATDVYQVIDQVGIYAQEQLSWKHWHLLLGGREDIVGTSSKNLLANNTTGYHL</sequence>
<dbReference type="EMBL" id="CATKSH010000049">
    <property type="protein sequence ID" value="CAI9122338.1"/>
    <property type="molecule type" value="Genomic_DNA"/>
</dbReference>
<dbReference type="AlphaFoldDB" id="A0AA35VA68"/>
<keyword evidence="7 15" id="KW-0732">Signal</keyword>
<keyword evidence="4 14" id="KW-1134">Transmembrane beta strand</keyword>
<keyword evidence="13 14" id="KW-0998">Cell outer membrane</keyword>
<keyword evidence="12 17" id="KW-0675">Receptor</keyword>
<dbReference type="Gene3D" id="2.40.170.20">
    <property type="entry name" value="TonB-dependent receptor, beta-barrel domain"/>
    <property type="match status" value="1"/>
</dbReference>
<proteinExistence type="inferred from homology"/>
<evidence type="ECO:0000259" key="16">
    <source>
        <dbReference type="SMART" id="SM00965"/>
    </source>
</evidence>
<evidence type="ECO:0000256" key="3">
    <source>
        <dbReference type="ARBA" id="ARBA00022448"/>
    </source>
</evidence>
<evidence type="ECO:0000256" key="2">
    <source>
        <dbReference type="ARBA" id="ARBA00009810"/>
    </source>
</evidence>
<evidence type="ECO:0000256" key="11">
    <source>
        <dbReference type="ARBA" id="ARBA00023136"/>
    </source>
</evidence>
<keyword evidence="9" id="KW-0406">Ion transport</keyword>
<dbReference type="InterPro" id="IPR012910">
    <property type="entry name" value="Plug_dom"/>
</dbReference>
<dbReference type="RefSeq" id="WP_289843966.1">
    <property type="nucleotide sequence ID" value="NZ_CATKSH010000049.1"/>
</dbReference>
<keyword evidence="5" id="KW-0410">Iron transport</keyword>
<protein>
    <submittedName>
        <fullName evidence="17">TonB-dependent receptor plug domain-containing protein</fullName>
    </submittedName>
</protein>
<dbReference type="SUPFAM" id="SSF56935">
    <property type="entry name" value="Porins"/>
    <property type="match status" value="1"/>
</dbReference>
<evidence type="ECO:0000256" key="13">
    <source>
        <dbReference type="ARBA" id="ARBA00023237"/>
    </source>
</evidence>
<accession>A0AA35VA68</accession>
<evidence type="ECO:0000256" key="8">
    <source>
        <dbReference type="ARBA" id="ARBA00023004"/>
    </source>
</evidence>
<dbReference type="Gene3D" id="2.170.130.10">
    <property type="entry name" value="TonB-dependent receptor, plug domain"/>
    <property type="match status" value="1"/>
</dbReference>
<comment type="caution">
    <text evidence="17">The sequence shown here is derived from an EMBL/GenBank/DDBJ whole genome shotgun (WGS) entry which is preliminary data.</text>
</comment>
<dbReference type="SMART" id="SM00965">
    <property type="entry name" value="STN"/>
    <property type="match status" value="1"/>
</dbReference>
<dbReference type="PANTHER" id="PTHR32552">
    <property type="entry name" value="FERRICHROME IRON RECEPTOR-RELATED"/>
    <property type="match status" value="1"/>
</dbReference>
<evidence type="ECO:0000256" key="14">
    <source>
        <dbReference type="PROSITE-ProRule" id="PRU01360"/>
    </source>
</evidence>
<evidence type="ECO:0000256" key="1">
    <source>
        <dbReference type="ARBA" id="ARBA00004571"/>
    </source>
</evidence>
<evidence type="ECO:0000256" key="10">
    <source>
        <dbReference type="ARBA" id="ARBA00023077"/>
    </source>
</evidence>
<dbReference type="Gene3D" id="3.55.50.30">
    <property type="match status" value="1"/>
</dbReference>
<evidence type="ECO:0000256" key="5">
    <source>
        <dbReference type="ARBA" id="ARBA00022496"/>
    </source>
</evidence>
<organism evidence="17 18">
    <name type="scientific">Brytella acorum</name>
    <dbReference type="NCBI Taxonomy" id="2959299"/>
    <lineage>
        <taxon>Bacteria</taxon>
        <taxon>Pseudomonadati</taxon>
        <taxon>Pseudomonadota</taxon>
        <taxon>Alphaproteobacteria</taxon>
        <taxon>Acetobacterales</taxon>
        <taxon>Acetobacteraceae</taxon>
        <taxon>Brytella</taxon>
    </lineage>
</organism>
<keyword evidence="8" id="KW-0408">Iron</keyword>
<reference evidence="17" key="1">
    <citation type="submission" date="2023-03" db="EMBL/GenBank/DDBJ databases">
        <authorList>
            <person name="Cleenwerck I."/>
        </authorList>
    </citation>
    <scope>NUCLEOTIDE SEQUENCE</scope>
    <source>
        <strain evidence="17">LMG 32879</strain>
    </source>
</reference>
<evidence type="ECO:0000256" key="6">
    <source>
        <dbReference type="ARBA" id="ARBA00022692"/>
    </source>
</evidence>
<dbReference type="FunFam" id="2.170.130.10:FF:000001">
    <property type="entry name" value="Catecholate siderophore TonB-dependent receptor"/>
    <property type="match status" value="1"/>
</dbReference>
<dbReference type="Pfam" id="PF07660">
    <property type="entry name" value="STN"/>
    <property type="match status" value="1"/>
</dbReference>
<evidence type="ECO:0000256" key="4">
    <source>
        <dbReference type="ARBA" id="ARBA00022452"/>
    </source>
</evidence>
<dbReference type="GO" id="GO:0015344">
    <property type="term" value="F:siderophore uptake transmembrane transporter activity"/>
    <property type="evidence" value="ECO:0007669"/>
    <property type="project" value="TreeGrafter"/>
</dbReference>
<dbReference type="InterPro" id="IPR037066">
    <property type="entry name" value="Plug_dom_sf"/>
</dbReference>
<keyword evidence="11 14" id="KW-0472">Membrane</keyword>